<dbReference type="EMBL" id="EU770222">
    <property type="protein sequence ID" value="ACF05188.1"/>
    <property type="molecule type" value="Genomic_DNA"/>
</dbReference>
<gene>
    <name evidence="2" type="ORF">PREDATOR_91</name>
</gene>
<proteinExistence type="predicted"/>
<dbReference type="RefSeq" id="YP_002003449.1">
    <property type="nucleotide sequence ID" value="NC_011039.1"/>
</dbReference>
<accession>B3VMB8</accession>
<evidence type="ECO:0000256" key="1">
    <source>
        <dbReference type="SAM" id="MobiDB-lite"/>
    </source>
</evidence>
<organism evidence="2 3">
    <name type="scientific">Mycobacterium phage Predator</name>
    <dbReference type="NCBI Taxonomy" id="543153"/>
    <lineage>
        <taxon>Viruses</taxon>
        <taxon>Duplodnaviria</taxon>
        <taxon>Heunggongvirae</taxon>
        <taxon>Uroviricota</taxon>
        <taxon>Caudoviricetes</taxon>
        <taxon>Predatorvirus</taxon>
        <taxon>Predatorvirus predator</taxon>
    </lineage>
</organism>
<evidence type="ECO:0000313" key="3">
    <source>
        <dbReference type="Proteomes" id="UP000000621"/>
    </source>
</evidence>
<protein>
    <submittedName>
        <fullName evidence="2">Uncharacterized protein</fullName>
    </submittedName>
</protein>
<feature type="compositionally biased region" description="Polar residues" evidence="1">
    <location>
        <begin position="45"/>
        <end position="60"/>
    </location>
</feature>
<reference evidence="2 3" key="1">
    <citation type="submission" date="2008-05" db="EMBL/GenBank/DDBJ databases">
        <authorList>
            <person name="Weber R.J."/>
            <person name="Jacobs-Sera D."/>
            <person name="Houtz J."/>
            <person name="Hendrix R.W."/>
            <person name="Hatfull G.H."/>
        </authorList>
    </citation>
    <scope>NUCLEOTIDE SEQUENCE [LARGE SCALE GENOMIC DNA]</scope>
</reference>
<keyword evidence="3" id="KW-1185">Reference proteome</keyword>
<feature type="region of interest" description="Disordered" evidence="1">
    <location>
        <begin position="40"/>
        <end position="60"/>
    </location>
</feature>
<sequence>MGLGKKAESAELAALSAKAHLEHLRDSLLDKAKQLEVQEKFSARGDQSQPKPELTQSIRSQISEVFQTIRKVSGDRGE</sequence>
<name>B3VMB8_9CAUD</name>
<dbReference type="Proteomes" id="UP000000621">
    <property type="component" value="Segment"/>
</dbReference>
<dbReference type="KEGG" id="vg:6450034"/>
<evidence type="ECO:0000313" key="2">
    <source>
        <dbReference type="EMBL" id="ACF05188.1"/>
    </source>
</evidence>